<dbReference type="OrthoDB" id="9811281at2"/>
<accession>A0A4R5QLS9</accession>
<keyword evidence="5" id="KW-0732">Signal</keyword>
<evidence type="ECO:0000256" key="1">
    <source>
        <dbReference type="ARBA" id="ARBA00022617"/>
    </source>
</evidence>
<evidence type="ECO:0000256" key="5">
    <source>
        <dbReference type="SAM" id="SignalP"/>
    </source>
</evidence>
<reference evidence="7 8" key="1">
    <citation type="journal article" date="2016" name="J. Microbiol.">
        <title>Dankookia rubra gen. nov., sp. nov., an alphaproteobacterium isolated from sediment of a shallow stream.</title>
        <authorList>
            <person name="Kim W.H."/>
            <person name="Kim D.H."/>
            <person name="Kang K."/>
            <person name="Ahn T.Y."/>
        </authorList>
    </citation>
    <scope>NUCLEOTIDE SEQUENCE [LARGE SCALE GENOMIC DNA]</scope>
    <source>
        <strain evidence="7 8">JCM30602</strain>
    </source>
</reference>
<dbReference type="Proteomes" id="UP000295096">
    <property type="component" value="Unassembled WGS sequence"/>
</dbReference>
<keyword evidence="8" id="KW-1185">Reference proteome</keyword>
<evidence type="ECO:0000313" key="8">
    <source>
        <dbReference type="Proteomes" id="UP000295096"/>
    </source>
</evidence>
<evidence type="ECO:0000256" key="3">
    <source>
        <dbReference type="ARBA" id="ARBA00023004"/>
    </source>
</evidence>
<evidence type="ECO:0000256" key="4">
    <source>
        <dbReference type="PROSITE-ProRule" id="PRU00433"/>
    </source>
</evidence>
<evidence type="ECO:0000256" key="2">
    <source>
        <dbReference type="ARBA" id="ARBA00022723"/>
    </source>
</evidence>
<dbReference type="GO" id="GO:0046872">
    <property type="term" value="F:metal ion binding"/>
    <property type="evidence" value="ECO:0007669"/>
    <property type="project" value="UniProtKB-KW"/>
</dbReference>
<keyword evidence="3 4" id="KW-0408">Iron</keyword>
<dbReference type="Gene3D" id="1.10.760.10">
    <property type="entry name" value="Cytochrome c-like domain"/>
    <property type="match status" value="2"/>
</dbReference>
<proteinExistence type="predicted"/>
<dbReference type="GO" id="GO:0009055">
    <property type="term" value="F:electron transfer activity"/>
    <property type="evidence" value="ECO:0007669"/>
    <property type="project" value="InterPro"/>
</dbReference>
<dbReference type="InterPro" id="IPR009056">
    <property type="entry name" value="Cyt_c-like_dom"/>
</dbReference>
<keyword evidence="2 4" id="KW-0479">Metal-binding</keyword>
<dbReference type="GO" id="GO:0020037">
    <property type="term" value="F:heme binding"/>
    <property type="evidence" value="ECO:0007669"/>
    <property type="project" value="InterPro"/>
</dbReference>
<dbReference type="PANTHER" id="PTHR35008:SF8">
    <property type="entry name" value="ALCOHOL DEHYDROGENASE CYTOCHROME C SUBUNIT"/>
    <property type="match status" value="1"/>
</dbReference>
<dbReference type="SUPFAM" id="SSF46626">
    <property type="entry name" value="Cytochrome c"/>
    <property type="match status" value="2"/>
</dbReference>
<dbReference type="PANTHER" id="PTHR35008">
    <property type="entry name" value="BLL4482 PROTEIN-RELATED"/>
    <property type="match status" value="1"/>
</dbReference>
<gene>
    <name evidence="7" type="ORF">E2C06_05755</name>
</gene>
<dbReference type="PROSITE" id="PS51007">
    <property type="entry name" value="CYTC"/>
    <property type="match status" value="2"/>
</dbReference>
<feature type="domain" description="Cytochrome c" evidence="6">
    <location>
        <begin position="175"/>
        <end position="286"/>
    </location>
</feature>
<feature type="chain" id="PRO_5020307707" evidence="5">
    <location>
        <begin position="30"/>
        <end position="290"/>
    </location>
</feature>
<evidence type="ECO:0000313" key="7">
    <source>
        <dbReference type="EMBL" id="TDH63829.1"/>
    </source>
</evidence>
<dbReference type="RefSeq" id="WP_133287623.1">
    <property type="nucleotide sequence ID" value="NZ_SMSJ01000004.1"/>
</dbReference>
<keyword evidence="1 4" id="KW-0349">Heme</keyword>
<dbReference type="Pfam" id="PF00034">
    <property type="entry name" value="Cytochrom_C"/>
    <property type="match status" value="2"/>
</dbReference>
<feature type="signal peptide" evidence="5">
    <location>
        <begin position="1"/>
        <end position="29"/>
    </location>
</feature>
<organism evidence="7 8">
    <name type="scientific">Dankookia rubra</name>
    <dbReference type="NCBI Taxonomy" id="1442381"/>
    <lineage>
        <taxon>Bacteria</taxon>
        <taxon>Pseudomonadati</taxon>
        <taxon>Pseudomonadota</taxon>
        <taxon>Alphaproteobacteria</taxon>
        <taxon>Acetobacterales</taxon>
        <taxon>Roseomonadaceae</taxon>
        <taxon>Dankookia</taxon>
    </lineage>
</organism>
<dbReference type="InterPro" id="IPR036909">
    <property type="entry name" value="Cyt_c-like_dom_sf"/>
</dbReference>
<comment type="caution">
    <text evidence="7">The sequence shown here is derived from an EMBL/GenBank/DDBJ whole genome shotgun (WGS) entry which is preliminary data.</text>
</comment>
<name>A0A4R5QLS9_9PROT</name>
<evidence type="ECO:0000259" key="6">
    <source>
        <dbReference type="PROSITE" id="PS51007"/>
    </source>
</evidence>
<sequence length="290" mass="30206">MTFGARRRVGRGGLACAIVLAATLGAARAETPLERGRYLVETIAACGNCHTPKGPDGPLPGKALAGDWVVEDIPPFRAVASNITPDHATGIGGWTDAQIARAIREGIRPNGSVIGPPMPIGLYRGLADDDLAAMVAYLRSVPPVSNVAEKSTYRIPLPPAYGPPVGQVAAPPMADTVAYGAYLAGPVAHCVECHTPMLEGGRRDMTRLGAGGQAFAGPWGSAVAANLTSSRTSGLGAWSDAEIERAIRTGVSRDGRRLHPPMAFAQYRDISAADMTALIGFLRSLPAIEH</sequence>
<protein>
    <submittedName>
        <fullName evidence="7">C-type cytochrome</fullName>
    </submittedName>
</protein>
<dbReference type="EMBL" id="SMSJ01000004">
    <property type="protein sequence ID" value="TDH63829.1"/>
    <property type="molecule type" value="Genomic_DNA"/>
</dbReference>
<dbReference type="InterPro" id="IPR051459">
    <property type="entry name" value="Cytochrome_c-type_DH"/>
</dbReference>
<feature type="domain" description="Cytochrome c" evidence="6">
    <location>
        <begin position="31"/>
        <end position="142"/>
    </location>
</feature>
<dbReference type="AlphaFoldDB" id="A0A4R5QLS9"/>